<organism evidence="1">
    <name type="scientific">Clostridioides difficile</name>
    <name type="common">Peptoclostridium difficile</name>
    <dbReference type="NCBI Taxonomy" id="1496"/>
    <lineage>
        <taxon>Bacteria</taxon>
        <taxon>Bacillati</taxon>
        <taxon>Bacillota</taxon>
        <taxon>Clostridia</taxon>
        <taxon>Peptostreptococcales</taxon>
        <taxon>Peptostreptococcaceae</taxon>
        <taxon>Clostridioides</taxon>
    </lineage>
</organism>
<name>A0A386JBY8_CLODI</name>
<sequence>MKSKSLLLSSLYRKDLGEIFKNFNEINRQNIFKTKKILFNLGFPVRYPAKANTILKKLKIKENNIEKEIALFYSKPDNSNDIITITKENTIKILMEDGNIFGVKKILFYLGFKVNHSNNTDIKFRKTIFKKNAEKKSAVLLYLKSSRTNGNIIISKENALGLLDEEIHLVKCINCGHYDDSLYELLGFNMPCCDFINKTINNCMNFHKCNYYYENKLKKSNYKN</sequence>
<protein>
    <submittedName>
        <fullName evidence="1">Uncharacterized protein</fullName>
    </submittedName>
</protein>
<keyword evidence="1" id="KW-0614">Plasmid</keyword>
<proteinExistence type="predicted"/>
<dbReference type="EMBL" id="MG973074">
    <property type="protein sequence ID" value="AYD68645.1"/>
    <property type="molecule type" value="Genomic_DNA"/>
</dbReference>
<gene>
    <name evidence="1" type="ORF">pHSJD-312_00022</name>
</gene>
<accession>A0A386JBY8</accession>
<dbReference type="RefSeq" id="WP_021383394.1">
    <property type="nucleotide sequence ID" value="NZ_LJCL01000008.1"/>
</dbReference>
<dbReference type="AlphaFoldDB" id="A0A386JBY8"/>
<reference evidence="1" key="1">
    <citation type="journal article" date="2018" name="Sci. Rep.">
        <title>Novel Clade C-I Clostridium difficile strains escape diagnostic tests, differ in pathogenicity potential and carry toxins on extrachromosomal elements.</title>
        <authorList>
            <person name="Ramirez-Vargas G."/>
            <person name="Lopez-Urena D."/>
            <person name="Badilla A."/>
            <person name="Orozco-Aguilar J."/>
            <person name="Murillo T."/>
            <person name="Rojas P."/>
            <person name="Riedel T."/>
            <person name="Overmann J."/>
            <person name="Gonzalez G."/>
            <person name="Chaves-Olarte E."/>
            <person name="Quesada-Gomez C."/>
            <person name="Rodriguez C."/>
        </authorList>
    </citation>
    <scope>NUCLEOTIDE SEQUENCE</scope>
    <source>
        <strain evidence="1">HSJD-312</strain>
        <plasmid evidence="1">pHSJD-312</plasmid>
    </source>
</reference>
<geneLocation type="plasmid" evidence="1">
    <name>pHSJD-312</name>
</geneLocation>
<evidence type="ECO:0000313" key="1">
    <source>
        <dbReference type="EMBL" id="AYD68645.1"/>
    </source>
</evidence>